<reference evidence="1" key="1">
    <citation type="journal article" date="2019" name="bioRxiv">
        <title>The Genome of the Zebra Mussel, Dreissena polymorpha: A Resource for Invasive Species Research.</title>
        <authorList>
            <person name="McCartney M.A."/>
            <person name="Auch B."/>
            <person name="Kono T."/>
            <person name="Mallez S."/>
            <person name="Zhang Y."/>
            <person name="Obille A."/>
            <person name="Becker A."/>
            <person name="Abrahante J.E."/>
            <person name="Garbe J."/>
            <person name="Badalamenti J.P."/>
            <person name="Herman A."/>
            <person name="Mangelson H."/>
            <person name="Liachko I."/>
            <person name="Sullivan S."/>
            <person name="Sone E.D."/>
            <person name="Koren S."/>
            <person name="Silverstein K.A.T."/>
            <person name="Beckman K.B."/>
            <person name="Gohl D.M."/>
        </authorList>
    </citation>
    <scope>NUCLEOTIDE SEQUENCE</scope>
    <source>
        <strain evidence="1">Duluth1</strain>
        <tissue evidence="1">Whole animal</tissue>
    </source>
</reference>
<keyword evidence="2" id="KW-1185">Reference proteome</keyword>
<protein>
    <submittedName>
        <fullName evidence="1">Uncharacterized protein</fullName>
    </submittedName>
</protein>
<evidence type="ECO:0000313" key="1">
    <source>
        <dbReference type="EMBL" id="KAH3701795.1"/>
    </source>
</evidence>
<reference evidence="1" key="2">
    <citation type="submission" date="2020-11" db="EMBL/GenBank/DDBJ databases">
        <authorList>
            <person name="McCartney M.A."/>
            <person name="Auch B."/>
            <person name="Kono T."/>
            <person name="Mallez S."/>
            <person name="Becker A."/>
            <person name="Gohl D.M."/>
            <person name="Silverstein K.A.T."/>
            <person name="Koren S."/>
            <person name="Bechman K.B."/>
            <person name="Herman A."/>
            <person name="Abrahante J.E."/>
            <person name="Garbe J."/>
        </authorList>
    </citation>
    <scope>NUCLEOTIDE SEQUENCE</scope>
    <source>
        <strain evidence="1">Duluth1</strain>
        <tissue evidence="1">Whole animal</tissue>
    </source>
</reference>
<dbReference type="Proteomes" id="UP000828390">
    <property type="component" value="Unassembled WGS sequence"/>
</dbReference>
<proteinExistence type="predicted"/>
<sequence length="127" mass="14428">CGNRILKAFANSLDPDETPQNVASHLDPNLDDLLHELSAGDDLNKIKGGGILYTRHFCLDSKSLRLYYTGSEKRFRKKNTSWPLSSIEEVREGEKDYAKRLDHHDVSTVGLFIQEYKRTVLCGKGFN</sequence>
<dbReference type="SUPFAM" id="SSF50729">
    <property type="entry name" value="PH domain-like"/>
    <property type="match status" value="1"/>
</dbReference>
<name>A0A9D3YN02_DREPO</name>
<dbReference type="InterPro" id="IPR011993">
    <property type="entry name" value="PH-like_dom_sf"/>
</dbReference>
<evidence type="ECO:0000313" key="2">
    <source>
        <dbReference type="Proteomes" id="UP000828390"/>
    </source>
</evidence>
<dbReference type="EMBL" id="JAIWYP010000015">
    <property type="protein sequence ID" value="KAH3701795.1"/>
    <property type="molecule type" value="Genomic_DNA"/>
</dbReference>
<comment type="caution">
    <text evidence="1">The sequence shown here is derived from an EMBL/GenBank/DDBJ whole genome shotgun (WGS) entry which is preliminary data.</text>
</comment>
<accession>A0A9D3YN02</accession>
<organism evidence="1 2">
    <name type="scientific">Dreissena polymorpha</name>
    <name type="common">Zebra mussel</name>
    <name type="synonym">Mytilus polymorpha</name>
    <dbReference type="NCBI Taxonomy" id="45954"/>
    <lineage>
        <taxon>Eukaryota</taxon>
        <taxon>Metazoa</taxon>
        <taxon>Spiralia</taxon>
        <taxon>Lophotrochozoa</taxon>
        <taxon>Mollusca</taxon>
        <taxon>Bivalvia</taxon>
        <taxon>Autobranchia</taxon>
        <taxon>Heteroconchia</taxon>
        <taxon>Euheterodonta</taxon>
        <taxon>Imparidentia</taxon>
        <taxon>Neoheterodontei</taxon>
        <taxon>Myida</taxon>
        <taxon>Dreissenoidea</taxon>
        <taxon>Dreissenidae</taxon>
        <taxon>Dreissena</taxon>
    </lineage>
</organism>
<feature type="non-terminal residue" evidence="1">
    <location>
        <position position="127"/>
    </location>
</feature>
<gene>
    <name evidence="1" type="ORF">DPMN_076791</name>
</gene>
<dbReference type="Gene3D" id="2.30.29.30">
    <property type="entry name" value="Pleckstrin-homology domain (PH domain)/Phosphotyrosine-binding domain (PTB)"/>
    <property type="match status" value="1"/>
</dbReference>
<dbReference type="AlphaFoldDB" id="A0A9D3YN02"/>
<feature type="non-terminal residue" evidence="1">
    <location>
        <position position="1"/>
    </location>
</feature>